<keyword evidence="4" id="KW-1185">Reference proteome</keyword>
<feature type="signal peptide" evidence="1">
    <location>
        <begin position="1"/>
        <end position="23"/>
    </location>
</feature>
<reference evidence="3 4" key="1">
    <citation type="submission" date="2018-11" db="EMBL/GenBank/DDBJ databases">
        <title>Parancylomarina longa gen. nov., sp. nov., isolated from sediments of southern Okinawa.</title>
        <authorList>
            <person name="Fu T."/>
        </authorList>
    </citation>
    <scope>NUCLEOTIDE SEQUENCE [LARGE SCALE GENOMIC DNA]</scope>
    <source>
        <strain evidence="3 4">T3-2 S1-C</strain>
    </source>
</reference>
<comment type="caution">
    <text evidence="3">The sequence shown here is derived from an EMBL/GenBank/DDBJ whole genome shotgun (WGS) entry which is preliminary data.</text>
</comment>
<proteinExistence type="predicted"/>
<protein>
    <submittedName>
        <fullName evidence="3">DUF2059 domain-containing protein</fullName>
    </submittedName>
</protein>
<dbReference type="OrthoDB" id="1143459at2"/>
<dbReference type="Pfam" id="PF09832">
    <property type="entry name" value="DUF2059"/>
    <property type="match status" value="1"/>
</dbReference>
<dbReference type="Proteomes" id="UP000282985">
    <property type="component" value="Unassembled WGS sequence"/>
</dbReference>
<dbReference type="EMBL" id="RJJX01000016">
    <property type="protein sequence ID" value="RUT77753.1"/>
    <property type="molecule type" value="Genomic_DNA"/>
</dbReference>
<evidence type="ECO:0000259" key="2">
    <source>
        <dbReference type="Pfam" id="PF09832"/>
    </source>
</evidence>
<feature type="domain" description="DUF2059" evidence="2">
    <location>
        <begin position="85"/>
        <end position="142"/>
    </location>
</feature>
<dbReference type="RefSeq" id="WP_127344182.1">
    <property type="nucleotide sequence ID" value="NZ_RJJX01000016.1"/>
</dbReference>
<evidence type="ECO:0000313" key="3">
    <source>
        <dbReference type="EMBL" id="RUT77753.1"/>
    </source>
</evidence>
<gene>
    <name evidence="3" type="ORF">DLK05_11855</name>
</gene>
<name>A0A434ATS3_9BACT</name>
<dbReference type="InterPro" id="IPR018637">
    <property type="entry name" value="DUF2059"/>
</dbReference>
<accession>A0A434ATS3</accession>
<dbReference type="AlphaFoldDB" id="A0A434ATS3"/>
<evidence type="ECO:0000256" key="1">
    <source>
        <dbReference type="SAM" id="SignalP"/>
    </source>
</evidence>
<feature type="chain" id="PRO_5019338567" evidence="1">
    <location>
        <begin position="24"/>
        <end position="164"/>
    </location>
</feature>
<keyword evidence="1" id="KW-0732">Signal</keyword>
<evidence type="ECO:0000313" key="4">
    <source>
        <dbReference type="Proteomes" id="UP000282985"/>
    </source>
</evidence>
<sequence>MKFKSKNLGTLLLLVLISISSYAVQNDNGEEYAKDVLHLFEINGSQASYKQTVQAIILHFKSQDSNVPNEYWQKAEFEFLNTSIDQLVKMLIPIYQKNLSHDDILAMIKFYESDAGKRIANKIPTITTESMQAGMIWGESIGKKIKADIENKGYKIRLPFIPAE</sequence>
<organism evidence="3 4">
    <name type="scientific">Ancylomarina longa</name>
    <dbReference type="NCBI Taxonomy" id="2487017"/>
    <lineage>
        <taxon>Bacteria</taxon>
        <taxon>Pseudomonadati</taxon>
        <taxon>Bacteroidota</taxon>
        <taxon>Bacteroidia</taxon>
        <taxon>Marinilabiliales</taxon>
        <taxon>Marinifilaceae</taxon>
        <taxon>Ancylomarina</taxon>
    </lineage>
</organism>